<dbReference type="EMBL" id="MZ398135">
    <property type="protein sequence ID" value="QXP45209.1"/>
    <property type="molecule type" value="Genomic_DNA"/>
</dbReference>
<accession>A0AAE7VIM6</accession>
<evidence type="ECO:0000313" key="1">
    <source>
        <dbReference type="EMBL" id="QXP45209.1"/>
    </source>
</evidence>
<protein>
    <submittedName>
        <fullName evidence="1">Uncharacterized protein</fullName>
    </submittedName>
</protein>
<proteinExistence type="predicted"/>
<evidence type="ECO:0000313" key="2">
    <source>
        <dbReference type="Proteomes" id="UP000827445"/>
    </source>
</evidence>
<sequence>MLSDTLLFNFYRLAIKLFRLFSCEKNKKKVFKSFRKNKKFLSRELGKMFLKLKAYPCN</sequence>
<reference evidence="1 2" key="1">
    <citation type="journal article" date="2021" name="Microbiol. Resour. Announc.">
        <title>Genome Sequences of Bacteriophages cd2, cd3, and cd4, which Specifically Target Carnobacterium divergens.</title>
        <authorList>
            <person name="Zhang P."/>
            <person name="Britton A.P."/>
            <person name="Visser K.A."/>
            <person name="Welke C.A."/>
            <person name="Wassink H."/>
            <person name="Prins E."/>
            <person name="Yang X."/>
            <person name="Martin-Visscher L.A."/>
        </authorList>
    </citation>
    <scope>NUCLEOTIDE SEQUENCE [LARGE SCALE GENOMIC DNA]</scope>
    <source>
        <strain evidence="2">cd2</strain>
    </source>
</reference>
<organism evidence="1 2">
    <name type="scientific">Carnobacterium phage cd2</name>
    <dbReference type="NCBI Taxonomy" id="2849244"/>
    <lineage>
        <taxon>Viruses</taxon>
        <taxon>Duplodnaviria</taxon>
        <taxon>Heunggongvirae</taxon>
        <taxon>Uroviricota</taxon>
        <taxon>Caudoviricetes</taxon>
        <taxon>Carnodivirus</taxon>
        <taxon>Carnodivirus cd2-like</taxon>
    </lineage>
</organism>
<dbReference type="Proteomes" id="UP000827445">
    <property type="component" value="Segment"/>
</dbReference>
<keyword evidence="2" id="KW-1185">Reference proteome</keyword>
<name>A0AAE7VIM6_9CAUD</name>
<gene>
    <name evidence="1" type="ORF">cd2_083</name>
</gene>